<proteinExistence type="predicted"/>
<name>A0A0E9PSQ9_ANGAN</name>
<reference evidence="1" key="2">
    <citation type="journal article" date="2015" name="Fish Shellfish Immunol.">
        <title>Early steps in the European eel (Anguilla anguilla)-Vibrio vulnificus interaction in the gills: Role of the RtxA13 toxin.</title>
        <authorList>
            <person name="Callol A."/>
            <person name="Pajuelo D."/>
            <person name="Ebbesson L."/>
            <person name="Teles M."/>
            <person name="MacKenzie S."/>
            <person name="Amaro C."/>
        </authorList>
    </citation>
    <scope>NUCLEOTIDE SEQUENCE</scope>
</reference>
<dbReference type="EMBL" id="GBXM01100652">
    <property type="protein sequence ID" value="JAH07925.1"/>
    <property type="molecule type" value="Transcribed_RNA"/>
</dbReference>
<protein>
    <submittedName>
        <fullName evidence="1">Uncharacterized protein</fullName>
    </submittedName>
</protein>
<evidence type="ECO:0000313" key="1">
    <source>
        <dbReference type="EMBL" id="JAH07135.1"/>
    </source>
</evidence>
<dbReference type="AlphaFoldDB" id="A0A0E9PSQ9"/>
<sequence length="39" mass="4591">MKLFHALNLKFNDQHRASQQKMGSPRGFFPHRALVVVKR</sequence>
<organism evidence="1">
    <name type="scientific">Anguilla anguilla</name>
    <name type="common">European freshwater eel</name>
    <name type="synonym">Muraena anguilla</name>
    <dbReference type="NCBI Taxonomy" id="7936"/>
    <lineage>
        <taxon>Eukaryota</taxon>
        <taxon>Metazoa</taxon>
        <taxon>Chordata</taxon>
        <taxon>Craniata</taxon>
        <taxon>Vertebrata</taxon>
        <taxon>Euteleostomi</taxon>
        <taxon>Actinopterygii</taxon>
        <taxon>Neopterygii</taxon>
        <taxon>Teleostei</taxon>
        <taxon>Anguilliformes</taxon>
        <taxon>Anguillidae</taxon>
        <taxon>Anguilla</taxon>
    </lineage>
</organism>
<reference evidence="1" key="1">
    <citation type="submission" date="2014-11" db="EMBL/GenBank/DDBJ databases">
        <authorList>
            <person name="Amaro Gonzalez C."/>
        </authorList>
    </citation>
    <scope>NUCLEOTIDE SEQUENCE</scope>
</reference>
<dbReference type="EMBL" id="GBXM01101442">
    <property type="protein sequence ID" value="JAH07135.1"/>
    <property type="molecule type" value="Transcribed_RNA"/>
</dbReference>
<accession>A0A0E9PSQ9</accession>